<evidence type="ECO:0000313" key="3">
    <source>
        <dbReference type="EMBL" id="TKS18157.1"/>
    </source>
</evidence>
<sequence length="246" mass="27875">MALQVANMAEAMVEALAEQLVQVLKKPGEYVLEFQSEFNDMKTQLDLMKSFLADAYKLKKKGGNCQDNLKHAARTGKKLEAINERIKKMQKILTAYFKTIGQQSIHDDRGSMGKRWTSPVYDESAMVGLIEDTEKIIGWILPENRMLHQVGIVGMGGLGKTTVSQKIFDSKQVVDRFEKRIWVSISQIVSEEEIMKTVLKQLGEDVNGLDMAQMLPKIKQLLENKNYVIVMDDVWSAEGWATECVE</sequence>
<name>A0A4U5R689_POPAL</name>
<dbReference type="SUPFAM" id="SSF52540">
    <property type="entry name" value="P-loop containing nucleoside triphosphate hydrolases"/>
    <property type="match status" value="1"/>
</dbReference>
<dbReference type="PRINTS" id="PR00364">
    <property type="entry name" value="DISEASERSIST"/>
</dbReference>
<comment type="caution">
    <text evidence="3">The sequence shown here is derived from an EMBL/GenBank/DDBJ whole genome shotgun (WGS) entry which is preliminary data.</text>
</comment>
<accession>A0A4U5R689</accession>
<feature type="domain" description="NB-ARC" evidence="2">
    <location>
        <begin position="133"/>
        <end position="241"/>
    </location>
</feature>
<organism evidence="3">
    <name type="scientific">Populus alba</name>
    <name type="common">White poplar</name>
    <dbReference type="NCBI Taxonomy" id="43335"/>
    <lineage>
        <taxon>Eukaryota</taxon>
        <taxon>Viridiplantae</taxon>
        <taxon>Streptophyta</taxon>
        <taxon>Embryophyta</taxon>
        <taxon>Tracheophyta</taxon>
        <taxon>Spermatophyta</taxon>
        <taxon>Magnoliopsida</taxon>
        <taxon>eudicotyledons</taxon>
        <taxon>Gunneridae</taxon>
        <taxon>Pentapetalae</taxon>
        <taxon>rosids</taxon>
        <taxon>fabids</taxon>
        <taxon>Malpighiales</taxon>
        <taxon>Salicaceae</taxon>
        <taxon>Saliceae</taxon>
        <taxon>Populus</taxon>
    </lineage>
</organism>
<protein>
    <recommendedName>
        <fullName evidence="2">NB-ARC domain-containing protein</fullName>
    </recommendedName>
</protein>
<keyword evidence="1" id="KW-0611">Plant defense</keyword>
<dbReference type="PANTHER" id="PTHR36766:SF64">
    <property type="entry name" value="OS12G0206100 PROTEIN"/>
    <property type="match status" value="1"/>
</dbReference>
<dbReference type="STRING" id="43335.A0A4U5R689"/>
<evidence type="ECO:0000259" key="2">
    <source>
        <dbReference type="Pfam" id="PF00931"/>
    </source>
</evidence>
<dbReference type="EMBL" id="RCHU01000013">
    <property type="protein sequence ID" value="TKS18157.1"/>
    <property type="molecule type" value="Genomic_DNA"/>
</dbReference>
<dbReference type="GO" id="GO:0043531">
    <property type="term" value="F:ADP binding"/>
    <property type="evidence" value="ECO:0007669"/>
    <property type="project" value="InterPro"/>
</dbReference>
<dbReference type="AlphaFoldDB" id="A0A4U5R689"/>
<dbReference type="PANTHER" id="PTHR36766">
    <property type="entry name" value="PLANT BROAD-SPECTRUM MILDEW RESISTANCE PROTEIN RPW8"/>
    <property type="match status" value="1"/>
</dbReference>
<proteinExistence type="predicted"/>
<dbReference type="InterPro" id="IPR002182">
    <property type="entry name" value="NB-ARC"/>
</dbReference>
<gene>
    <name evidence="3" type="ORF">D5086_0000006400</name>
</gene>
<dbReference type="InterPro" id="IPR027417">
    <property type="entry name" value="P-loop_NTPase"/>
</dbReference>
<dbReference type="GO" id="GO:0006952">
    <property type="term" value="P:defense response"/>
    <property type="evidence" value="ECO:0007669"/>
    <property type="project" value="UniProtKB-KW"/>
</dbReference>
<dbReference type="Pfam" id="PF00931">
    <property type="entry name" value="NB-ARC"/>
    <property type="match status" value="1"/>
</dbReference>
<evidence type="ECO:0000256" key="1">
    <source>
        <dbReference type="ARBA" id="ARBA00022821"/>
    </source>
</evidence>
<reference evidence="3" key="1">
    <citation type="submission" date="2018-10" db="EMBL/GenBank/DDBJ databases">
        <title>Population genomic analysis revealed the cold adaptation of white poplar.</title>
        <authorList>
            <person name="Liu Y.-J."/>
        </authorList>
    </citation>
    <scope>NUCLEOTIDE SEQUENCE [LARGE SCALE GENOMIC DNA]</scope>
    <source>
        <strain evidence="3">PAL-ZL1</strain>
    </source>
</reference>
<dbReference type="Gene3D" id="3.40.50.300">
    <property type="entry name" value="P-loop containing nucleotide triphosphate hydrolases"/>
    <property type="match status" value="1"/>
</dbReference>